<dbReference type="EMBL" id="JABBJJ010000270">
    <property type="protein sequence ID" value="NMO20782.1"/>
    <property type="molecule type" value="Genomic_DNA"/>
</dbReference>
<dbReference type="Gene3D" id="1.25.40.10">
    <property type="entry name" value="Tetratricopeptide repeat domain"/>
    <property type="match status" value="1"/>
</dbReference>
<keyword evidence="4" id="KW-1185">Reference proteome</keyword>
<comment type="caution">
    <text evidence="3">The sequence shown here is derived from an EMBL/GenBank/DDBJ whole genome shotgun (WGS) entry which is preliminary data.</text>
</comment>
<feature type="transmembrane region" description="Helical" evidence="1">
    <location>
        <begin position="252"/>
        <end position="276"/>
    </location>
</feature>
<evidence type="ECO:0000313" key="3">
    <source>
        <dbReference type="EMBL" id="NMO20782.1"/>
    </source>
</evidence>
<name>A0A848LT39_9BACT</name>
<dbReference type="Proteomes" id="UP000518300">
    <property type="component" value="Unassembled WGS sequence"/>
</dbReference>
<feature type="transmembrane region" description="Helical" evidence="1">
    <location>
        <begin position="288"/>
        <end position="310"/>
    </location>
</feature>
<keyword evidence="1" id="KW-1133">Transmembrane helix</keyword>
<keyword evidence="1" id="KW-0472">Membrane</keyword>
<feature type="transmembrane region" description="Helical" evidence="1">
    <location>
        <begin position="170"/>
        <end position="194"/>
    </location>
</feature>
<dbReference type="AlphaFoldDB" id="A0A848LT39"/>
<evidence type="ECO:0000313" key="4">
    <source>
        <dbReference type="Proteomes" id="UP000518300"/>
    </source>
</evidence>
<feature type="transmembrane region" description="Helical" evidence="1">
    <location>
        <begin position="84"/>
        <end position="106"/>
    </location>
</feature>
<gene>
    <name evidence="3" type="ORF">HG543_38945</name>
</gene>
<organism evidence="3 4">
    <name type="scientific">Pyxidicoccus fallax</name>
    <dbReference type="NCBI Taxonomy" id="394095"/>
    <lineage>
        <taxon>Bacteria</taxon>
        <taxon>Pseudomonadati</taxon>
        <taxon>Myxococcota</taxon>
        <taxon>Myxococcia</taxon>
        <taxon>Myxococcales</taxon>
        <taxon>Cystobacterineae</taxon>
        <taxon>Myxococcaceae</taxon>
        <taxon>Pyxidicoccus</taxon>
    </lineage>
</organism>
<dbReference type="GO" id="GO:0008270">
    <property type="term" value="F:zinc ion binding"/>
    <property type="evidence" value="ECO:0007669"/>
    <property type="project" value="InterPro"/>
</dbReference>
<protein>
    <submittedName>
        <fullName evidence="3">Tetratricopeptide repeat protein</fullName>
    </submittedName>
</protein>
<dbReference type="RefSeq" id="WP_169349988.1">
    <property type="nucleotide sequence ID" value="NZ_JABBJJ010000270.1"/>
</dbReference>
<feature type="domain" description="B box-type" evidence="2">
    <location>
        <begin position="16"/>
        <end position="44"/>
    </location>
</feature>
<evidence type="ECO:0000259" key="2">
    <source>
        <dbReference type="Pfam" id="PF00643"/>
    </source>
</evidence>
<dbReference type="SUPFAM" id="SSF48452">
    <property type="entry name" value="TPR-like"/>
    <property type="match status" value="1"/>
</dbReference>
<keyword evidence="1" id="KW-0812">Transmembrane</keyword>
<feature type="transmembrane region" description="Helical" evidence="1">
    <location>
        <begin position="206"/>
        <end position="231"/>
    </location>
</feature>
<proteinExistence type="predicted"/>
<dbReference type="InterPro" id="IPR011990">
    <property type="entry name" value="TPR-like_helical_dom_sf"/>
</dbReference>
<reference evidence="3 4" key="1">
    <citation type="submission" date="2020-04" db="EMBL/GenBank/DDBJ databases">
        <title>Draft genome of Pyxidicoccus fallax type strain.</title>
        <authorList>
            <person name="Whitworth D.E."/>
        </authorList>
    </citation>
    <scope>NUCLEOTIDE SEQUENCE [LARGE SCALE GENOMIC DNA]</scope>
    <source>
        <strain evidence="3 4">DSM 14698</strain>
    </source>
</reference>
<dbReference type="InterPro" id="IPR000315">
    <property type="entry name" value="Znf_B-box"/>
</dbReference>
<sequence length="488" mass="52697">MNALAPDVLDANSPLPSCKTHPRAPAGWRCQTCAAALCPDCAVGRRAQTVELVGCGLCGGGASPILAHRRRTPLATRLKRAWRYVFTASGLPVLMAVSLALAFLGWMMEMSLPFLKPLPLALYGSMFWGTFFTLVRDTSRGEMELDTPEFIDFFRDGLLPGIRGLTATTLVFLPALLYVMLGYTGWVGLGFVLAGESRPPGLMADVVLWLLLLLGLVWLPFALLVTASGMPPTVILDVPRMVRMARNLGSDYLLTTGVLVLLGGVHLVTHVVALVLRAVDMFIVSRVLAEGVTLLAPFTAAHVLGLLMYVRGDSVGYGMDRDYLEPVLGDTKPRLAAPPMRDGELFPEAPEGATLVEMPDAARRTENEELTALASAVESRDVPQAMALYAALRGQPKVRVPPAHHLFIGQAAAVEGNFPLAVQALESAADVAPDDPTAPRALVLLARVLGEKMQEISRAEQVYRYVIHRYPDSSAARFARERVPPSAD</sequence>
<evidence type="ECO:0000256" key="1">
    <source>
        <dbReference type="SAM" id="Phobius"/>
    </source>
</evidence>
<accession>A0A848LT39</accession>
<dbReference type="Pfam" id="PF00643">
    <property type="entry name" value="zf-B_box"/>
    <property type="match status" value="1"/>
</dbReference>